<reference evidence="4 5" key="1">
    <citation type="submission" date="2016-11" db="EMBL/GenBank/DDBJ databases">
        <authorList>
            <person name="Jaros S."/>
            <person name="Januszkiewicz K."/>
            <person name="Wedrychowicz H."/>
        </authorList>
    </citation>
    <scope>NUCLEOTIDE SEQUENCE [LARGE SCALE GENOMIC DNA]</scope>
    <source>
        <strain evidence="4 5">DSM 15930</strain>
    </source>
</reference>
<dbReference type="Gene3D" id="2.40.30.70">
    <property type="entry name" value="YaeB-like"/>
    <property type="match status" value="1"/>
</dbReference>
<dbReference type="GO" id="GO:0032259">
    <property type="term" value="P:methylation"/>
    <property type="evidence" value="ECO:0007669"/>
    <property type="project" value="UniProtKB-KW"/>
</dbReference>
<dbReference type="PROSITE" id="PS01318">
    <property type="entry name" value="TSAA_1"/>
    <property type="match status" value="1"/>
</dbReference>
<feature type="domain" description="TsaA-like" evidence="3">
    <location>
        <begin position="6"/>
        <end position="130"/>
    </location>
</feature>
<accession>A0A1M7MTX8</accession>
<dbReference type="InterPro" id="IPR023370">
    <property type="entry name" value="TrmO-like_N"/>
</dbReference>
<sequence>MNNFEVYPIGKIHNNENGTFIEIESRYIPAMRALEGFSHINVIWWFSDFDNDKARNTLQTPQPYKNSPDTMGVFATRSPIRPNPIALTTVEIIHLNCQKGLIQIAYIDANDNTPLIDIKPYTPSLDRVETPGVPDWCCHWPKSLEQSAYFPWEDEFNF</sequence>
<dbReference type="Pfam" id="PF01980">
    <property type="entry name" value="TrmO_N"/>
    <property type="match status" value="1"/>
</dbReference>
<dbReference type="InterPro" id="IPR023368">
    <property type="entry name" value="UPF0066_cons_site"/>
</dbReference>
<dbReference type="Proteomes" id="UP000184038">
    <property type="component" value="Unassembled WGS sequence"/>
</dbReference>
<name>A0A1M7MTX8_9FIRM</name>
<protein>
    <submittedName>
        <fullName evidence="4">tRNA-Thr(GGU) m(6)t(6)A37 methyltransferase TsaA</fullName>
    </submittedName>
</protein>
<dbReference type="STRING" id="1120996.SAMN02746066_03998"/>
<keyword evidence="4" id="KW-0489">Methyltransferase</keyword>
<dbReference type="PROSITE" id="PS51668">
    <property type="entry name" value="TSAA_2"/>
    <property type="match status" value="1"/>
</dbReference>
<proteinExistence type="inferred from homology"/>
<dbReference type="AlphaFoldDB" id="A0A1M7MTX8"/>
<keyword evidence="5" id="KW-1185">Reference proteome</keyword>
<dbReference type="OrthoDB" id="9804309at2"/>
<keyword evidence="4" id="KW-0808">Transferase</keyword>
<dbReference type="CDD" id="cd09281">
    <property type="entry name" value="UPF0066"/>
    <property type="match status" value="1"/>
</dbReference>
<evidence type="ECO:0000313" key="4">
    <source>
        <dbReference type="EMBL" id="SHM94485.1"/>
    </source>
</evidence>
<dbReference type="SUPFAM" id="SSF118196">
    <property type="entry name" value="YaeB-like"/>
    <property type="match status" value="1"/>
</dbReference>
<comment type="similarity">
    <text evidence="2">Belongs to the tRNA methyltransferase O family.</text>
</comment>
<dbReference type="NCBIfam" id="TIGR00104">
    <property type="entry name" value="tRNA_TsaA"/>
    <property type="match status" value="1"/>
</dbReference>
<dbReference type="RefSeq" id="WP_073290684.1">
    <property type="nucleotide sequence ID" value="NZ_FRCP01000023.1"/>
</dbReference>
<dbReference type="PANTHER" id="PTHR12818:SF0">
    <property type="entry name" value="TRNA (ADENINE(37)-N6)-METHYLTRANSFERASE"/>
    <property type="match status" value="1"/>
</dbReference>
<dbReference type="PANTHER" id="PTHR12818">
    <property type="entry name" value="TRNA (ADENINE(37)-N6)-METHYLTRANSFERASE"/>
    <property type="match status" value="1"/>
</dbReference>
<evidence type="ECO:0000256" key="1">
    <source>
        <dbReference type="ARBA" id="ARBA00022691"/>
    </source>
</evidence>
<dbReference type="InterPro" id="IPR036413">
    <property type="entry name" value="YaeB-like_sf"/>
</dbReference>
<dbReference type="GO" id="GO:0008168">
    <property type="term" value="F:methyltransferase activity"/>
    <property type="evidence" value="ECO:0007669"/>
    <property type="project" value="UniProtKB-KW"/>
</dbReference>
<dbReference type="InterPro" id="IPR036414">
    <property type="entry name" value="YaeB_N_sf"/>
</dbReference>
<evidence type="ECO:0000256" key="2">
    <source>
        <dbReference type="ARBA" id="ARBA00033753"/>
    </source>
</evidence>
<gene>
    <name evidence="4" type="ORF">SAMN02746066_03998</name>
</gene>
<organism evidence="4 5">
    <name type="scientific">Anaerosporobacter mobilis DSM 15930</name>
    <dbReference type="NCBI Taxonomy" id="1120996"/>
    <lineage>
        <taxon>Bacteria</taxon>
        <taxon>Bacillati</taxon>
        <taxon>Bacillota</taxon>
        <taxon>Clostridia</taxon>
        <taxon>Lachnospirales</taxon>
        <taxon>Lachnospiraceae</taxon>
        <taxon>Anaerosporobacter</taxon>
    </lineage>
</organism>
<evidence type="ECO:0000259" key="3">
    <source>
        <dbReference type="PROSITE" id="PS51668"/>
    </source>
</evidence>
<keyword evidence="1" id="KW-0949">S-adenosyl-L-methionine</keyword>
<dbReference type="EMBL" id="FRCP01000023">
    <property type="protein sequence ID" value="SHM94485.1"/>
    <property type="molecule type" value="Genomic_DNA"/>
</dbReference>
<dbReference type="InterPro" id="IPR040372">
    <property type="entry name" value="YaeB-like"/>
</dbReference>
<evidence type="ECO:0000313" key="5">
    <source>
        <dbReference type="Proteomes" id="UP000184038"/>
    </source>
</evidence>